<dbReference type="InterPro" id="IPR054080">
    <property type="entry name" value="TPR1-like_2nd"/>
</dbReference>
<accession>A0A396J5B4</accession>
<gene>
    <name evidence="2" type="ORF">MtrunA17_Chr2g0295291</name>
</gene>
<dbReference type="AlphaFoldDB" id="A0A396J5B4"/>
<dbReference type="EMBL" id="PSQE01000002">
    <property type="protein sequence ID" value="RHN73140.1"/>
    <property type="molecule type" value="Genomic_DNA"/>
</dbReference>
<dbReference type="Pfam" id="PF21889">
    <property type="entry name" value="TPR1-like_2nd"/>
    <property type="match status" value="1"/>
</dbReference>
<comment type="caution">
    <text evidence="2">The sequence shown here is derived from an EMBL/GenBank/DDBJ whole genome shotgun (WGS) entry which is preliminary data.</text>
</comment>
<proteinExistence type="predicted"/>
<organism evidence="2">
    <name type="scientific">Medicago truncatula</name>
    <name type="common">Barrel medic</name>
    <name type="synonym">Medicago tribuloides</name>
    <dbReference type="NCBI Taxonomy" id="3880"/>
    <lineage>
        <taxon>Eukaryota</taxon>
        <taxon>Viridiplantae</taxon>
        <taxon>Streptophyta</taxon>
        <taxon>Embryophyta</taxon>
        <taxon>Tracheophyta</taxon>
        <taxon>Spermatophyta</taxon>
        <taxon>Magnoliopsida</taxon>
        <taxon>eudicotyledons</taxon>
        <taxon>Gunneridae</taxon>
        <taxon>Pentapetalae</taxon>
        <taxon>rosids</taxon>
        <taxon>fabids</taxon>
        <taxon>Fabales</taxon>
        <taxon>Fabaceae</taxon>
        <taxon>Papilionoideae</taxon>
        <taxon>50 kb inversion clade</taxon>
        <taxon>NPAAA clade</taxon>
        <taxon>Hologalegina</taxon>
        <taxon>IRL clade</taxon>
        <taxon>Trifolieae</taxon>
        <taxon>Medicago</taxon>
    </lineage>
</organism>
<feature type="domain" description="TPR1-like CTLH-containing" evidence="1">
    <location>
        <begin position="20"/>
        <end position="84"/>
    </location>
</feature>
<name>A0A396J5B4_MEDTR</name>
<dbReference type="InterPro" id="IPR027728">
    <property type="entry name" value="Topless_fam"/>
</dbReference>
<evidence type="ECO:0000313" key="2">
    <source>
        <dbReference type="EMBL" id="RHN73140.1"/>
    </source>
</evidence>
<reference evidence="2" key="1">
    <citation type="journal article" date="2018" name="Nat. Plants">
        <title>Whole-genome landscape of Medicago truncatula symbiotic genes.</title>
        <authorList>
            <person name="Pecrix Y."/>
            <person name="Gamas P."/>
            <person name="Carrere S."/>
        </authorList>
    </citation>
    <scope>NUCLEOTIDE SEQUENCE</scope>
    <source>
        <tissue evidence="2">Leaves</tissue>
    </source>
</reference>
<dbReference type="GO" id="GO:0006355">
    <property type="term" value="P:regulation of DNA-templated transcription"/>
    <property type="evidence" value="ECO:0007669"/>
    <property type="project" value="InterPro"/>
</dbReference>
<protein>
    <recommendedName>
        <fullName evidence="1">TPR1-like CTLH-containing domain-containing protein</fullName>
    </recommendedName>
</protein>
<sequence length="101" mass="11787">MFVEYHIVVVFSNVQMISFVLRNDIATVVEILVKDLKIFTTFNEGLYKELANLITLENIRTSTILLIAELKKYIDINPCFNDKLRSPSLNSLRLRQLLNQR</sequence>
<evidence type="ECO:0000259" key="1">
    <source>
        <dbReference type="Pfam" id="PF21889"/>
    </source>
</evidence>
<dbReference type="Proteomes" id="UP000265566">
    <property type="component" value="Chromosome 2"/>
</dbReference>
<dbReference type="PANTHER" id="PTHR44083">
    <property type="entry name" value="TOPLESS-RELATED PROTEIN 1-RELATED"/>
    <property type="match status" value="1"/>
</dbReference>
<dbReference type="PANTHER" id="PTHR44083:SF45">
    <property type="entry name" value="TOPLESS-RELATED PROTEIN 1"/>
    <property type="match status" value="1"/>
</dbReference>
<dbReference type="Gramene" id="rna8926">
    <property type="protein sequence ID" value="RHN73140.1"/>
    <property type="gene ID" value="gene8926"/>
</dbReference>